<feature type="compositionally biased region" description="Low complexity" evidence="1">
    <location>
        <begin position="118"/>
        <end position="133"/>
    </location>
</feature>
<protein>
    <submittedName>
        <fullName evidence="2">Transcriptional regulator, MarR family</fullName>
    </submittedName>
</protein>
<feature type="compositionally biased region" description="Basic residues" evidence="1">
    <location>
        <begin position="1"/>
        <end position="10"/>
    </location>
</feature>
<proteinExistence type="predicted"/>
<evidence type="ECO:0000313" key="2">
    <source>
        <dbReference type="EMBL" id="CAA9243370.1"/>
    </source>
</evidence>
<sequence>VGTIHRRARAGRGPAGTGDRTVAGGARAVPAAVPGPVAARRGLGGRHRPRRPPRRQPTARHCRGRRPRGARLGRAASRPRRPATGQPRPHRRGACRAGCRRRSGRGQVARHARPAPTRALAAGGVRPGAVGQGARRRPGGPGGSTL</sequence>
<feature type="region of interest" description="Disordered" evidence="1">
    <location>
        <begin position="1"/>
        <end position="146"/>
    </location>
</feature>
<feature type="non-terminal residue" evidence="2">
    <location>
        <position position="1"/>
    </location>
</feature>
<feature type="compositionally biased region" description="Basic residues" evidence="1">
    <location>
        <begin position="88"/>
        <end position="113"/>
    </location>
</feature>
<organism evidence="2">
    <name type="scientific">uncultured Acidimicrobiales bacterium</name>
    <dbReference type="NCBI Taxonomy" id="310071"/>
    <lineage>
        <taxon>Bacteria</taxon>
        <taxon>Bacillati</taxon>
        <taxon>Actinomycetota</taxon>
        <taxon>Acidimicrobiia</taxon>
        <taxon>Acidimicrobiales</taxon>
        <taxon>environmental samples</taxon>
    </lineage>
</organism>
<evidence type="ECO:0000256" key="1">
    <source>
        <dbReference type="SAM" id="MobiDB-lite"/>
    </source>
</evidence>
<gene>
    <name evidence="2" type="ORF">AVDCRST_MAG20-1866</name>
</gene>
<feature type="non-terminal residue" evidence="2">
    <location>
        <position position="146"/>
    </location>
</feature>
<dbReference type="EMBL" id="CADCSY010000082">
    <property type="protein sequence ID" value="CAA9243370.1"/>
    <property type="molecule type" value="Genomic_DNA"/>
</dbReference>
<name>A0A6J4I6B9_9ACTN</name>
<reference evidence="2" key="1">
    <citation type="submission" date="2020-02" db="EMBL/GenBank/DDBJ databases">
        <authorList>
            <person name="Meier V. D."/>
        </authorList>
    </citation>
    <scope>NUCLEOTIDE SEQUENCE</scope>
    <source>
        <strain evidence="2">AVDCRST_MAG20</strain>
    </source>
</reference>
<dbReference type="AlphaFoldDB" id="A0A6J4I6B9"/>
<accession>A0A6J4I6B9</accession>
<feature type="compositionally biased region" description="Low complexity" evidence="1">
    <location>
        <begin position="22"/>
        <end position="41"/>
    </location>
</feature>
<feature type="compositionally biased region" description="Basic residues" evidence="1">
    <location>
        <begin position="43"/>
        <end position="81"/>
    </location>
</feature>